<dbReference type="Pfam" id="PF08245">
    <property type="entry name" value="Mur_ligase_M"/>
    <property type="match status" value="1"/>
</dbReference>
<comment type="caution">
    <text evidence="15">The sequence shown here is derived from an EMBL/GenBank/DDBJ whole genome shotgun (WGS) entry which is preliminary data.</text>
</comment>
<keyword evidence="9" id="KW-0460">Magnesium</keyword>
<evidence type="ECO:0000256" key="12">
    <source>
        <dbReference type="ARBA" id="ARBA00047493"/>
    </source>
</evidence>
<reference evidence="15 16" key="1">
    <citation type="submission" date="2017-12" db="EMBL/GenBank/DDBJ databases">
        <title>Sequencing, de novo assembly and annotation of complete genome of a new Thraustochytrid species, strain FCC1311.</title>
        <authorList>
            <person name="Sedici K."/>
            <person name="Godart F."/>
            <person name="Aiese Cigliano R."/>
            <person name="Sanseverino W."/>
            <person name="Barakat M."/>
            <person name="Ortet P."/>
            <person name="Marechal E."/>
            <person name="Cagnac O."/>
            <person name="Amato A."/>
        </authorList>
    </citation>
    <scope>NUCLEOTIDE SEQUENCE [LARGE SCALE GENOMIC DNA]</scope>
</reference>
<evidence type="ECO:0000256" key="10">
    <source>
        <dbReference type="ARBA" id="ARBA00030592"/>
    </source>
</evidence>
<evidence type="ECO:0000313" key="16">
    <source>
        <dbReference type="Proteomes" id="UP000241890"/>
    </source>
</evidence>
<dbReference type="InParanoid" id="A0A2R5GJH3"/>
<keyword evidence="6" id="KW-0479">Metal-binding</keyword>
<evidence type="ECO:0000256" key="9">
    <source>
        <dbReference type="ARBA" id="ARBA00022842"/>
    </source>
</evidence>
<keyword evidence="16" id="KW-1185">Reference proteome</keyword>
<dbReference type="Proteomes" id="UP000241890">
    <property type="component" value="Unassembled WGS sequence"/>
</dbReference>
<dbReference type="AlphaFoldDB" id="A0A2R5GJH3"/>
<dbReference type="InterPro" id="IPR036615">
    <property type="entry name" value="Mur_ligase_C_dom_sf"/>
</dbReference>
<feature type="domain" description="Mur ligase central" evidence="14">
    <location>
        <begin position="63"/>
        <end position="206"/>
    </location>
</feature>
<dbReference type="EMBL" id="BEYU01000076">
    <property type="protein sequence ID" value="GBG30469.1"/>
    <property type="molecule type" value="Genomic_DNA"/>
</dbReference>
<dbReference type="GO" id="GO:0004326">
    <property type="term" value="F:tetrahydrofolylpolyglutamate synthase activity"/>
    <property type="evidence" value="ECO:0007669"/>
    <property type="project" value="UniProtKB-EC"/>
</dbReference>
<dbReference type="PROSITE" id="PS01012">
    <property type="entry name" value="FOLYLPOLYGLU_SYNT_2"/>
    <property type="match status" value="1"/>
</dbReference>
<dbReference type="GO" id="GO:0006730">
    <property type="term" value="P:one-carbon metabolic process"/>
    <property type="evidence" value="ECO:0007669"/>
    <property type="project" value="UniProtKB-KW"/>
</dbReference>
<gene>
    <name evidence="15" type="ORF">FCC1311_066882</name>
</gene>
<sequence length="513" mass="54638">MASQGGVEDRIMRLVRSSPPPDSQPPPKSREALLELYTPHMEALGLEVGPGLDARLAPRVVHVAGTKGKGSTCAMVESICRAAGLRTGLFTSPHLVRPHERVRLQGQPVSEEILAKHFDEVSGVLKSKNLMPGFFSFITLLGFHIFAAQELDVVIIEVGLGGRLDVTNLLGAPTACAVTLLDMDHTEYLGTTIEAIAGEKAGIFKPGVPIIVSSGQDPGALGVLHKTAEKVLAGPLRVADRFPSSSGVKLGLAGDHQYVNAGIAVALCEAAIPADKLTPEVIRTGLERCRWPGRSQRERLDADIDVLLDGAHTPKSLACALAWARSELQLQSTSPESSPQTISEPGIQNVSGSLAEPPSTGAPEPEGKETREVLLFSCMHSRDPLALFAEFKASGLRFDQVYFAPALHPKPTHVRMKTSREILGEVSVETEDDKTSNSNDSWNDVLCEVWTKTMSETAKSAAAYGSLQAALDAIKADAHAASAQAEGKRTTVLVTGSLLLVGDTMKLWDLPVA</sequence>
<dbReference type="Gene3D" id="3.90.190.20">
    <property type="entry name" value="Mur ligase, C-terminal domain"/>
    <property type="match status" value="1"/>
</dbReference>
<dbReference type="EC" id="6.3.2.17" evidence="3"/>
<dbReference type="PANTHER" id="PTHR11136:SF5">
    <property type="entry name" value="FOLYLPOLYGLUTAMATE SYNTHASE, MITOCHONDRIAL"/>
    <property type="match status" value="1"/>
</dbReference>
<comment type="similarity">
    <text evidence="2">Belongs to the folylpolyglutamate synthase family.</text>
</comment>
<keyword evidence="8" id="KW-0067">ATP-binding</keyword>
<feature type="region of interest" description="Disordered" evidence="13">
    <location>
        <begin position="332"/>
        <end position="367"/>
    </location>
</feature>
<dbReference type="Gene3D" id="3.40.1190.10">
    <property type="entry name" value="Mur-like, catalytic domain"/>
    <property type="match status" value="1"/>
</dbReference>
<feature type="compositionally biased region" description="Polar residues" evidence="13">
    <location>
        <begin position="332"/>
        <end position="352"/>
    </location>
</feature>
<dbReference type="GO" id="GO:0005829">
    <property type="term" value="C:cytosol"/>
    <property type="evidence" value="ECO:0007669"/>
    <property type="project" value="TreeGrafter"/>
</dbReference>
<feature type="region of interest" description="Disordered" evidence="13">
    <location>
        <begin position="1"/>
        <end position="29"/>
    </location>
</feature>
<evidence type="ECO:0000256" key="5">
    <source>
        <dbReference type="ARBA" id="ARBA00022598"/>
    </source>
</evidence>
<keyword evidence="5" id="KW-0436">Ligase</keyword>
<dbReference type="InterPro" id="IPR018109">
    <property type="entry name" value="Folylpolyglutamate_synth_CS"/>
</dbReference>
<evidence type="ECO:0000256" key="8">
    <source>
        <dbReference type="ARBA" id="ARBA00022840"/>
    </source>
</evidence>
<dbReference type="OrthoDB" id="5212574at2759"/>
<evidence type="ECO:0000256" key="13">
    <source>
        <dbReference type="SAM" id="MobiDB-lite"/>
    </source>
</evidence>
<dbReference type="InterPro" id="IPR001645">
    <property type="entry name" value="Folylpolyglutamate_synth"/>
</dbReference>
<dbReference type="GO" id="GO:0005739">
    <property type="term" value="C:mitochondrion"/>
    <property type="evidence" value="ECO:0007669"/>
    <property type="project" value="TreeGrafter"/>
</dbReference>
<proteinExistence type="inferred from homology"/>
<evidence type="ECO:0000256" key="3">
    <source>
        <dbReference type="ARBA" id="ARBA00013025"/>
    </source>
</evidence>
<dbReference type="GO" id="GO:0005524">
    <property type="term" value="F:ATP binding"/>
    <property type="evidence" value="ECO:0007669"/>
    <property type="project" value="UniProtKB-KW"/>
</dbReference>
<comment type="pathway">
    <text evidence="1">Cofactor biosynthesis; tetrahydrofolylpolyglutamate biosynthesis.</text>
</comment>
<dbReference type="SUPFAM" id="SSF53623">
    <property type="entry name" value="MurD-like peptide ligases, catalytic domain"/>
    <property type="match status" value="1"/>
</dbReference>
<name>A0A2R5GJH3_9STRA</name>
<dbReference type="GO" id="GO:0046872">
    <property type="term" value="F:metal ion binding"/>
    <property type="evidence" value="ECO:0007669"/>
    <property type="project" value="UniProtKB-KW"/>
</dbReference>
<dbReference type="InterPro" id="IPR013221">
    <property type="entry name" value="Mur_ligase_cen"/>
</dbReference>
<evidence type="ECO:0000259" key="14">
    <source>
        <dbReference type="Pfam" id="PF08245"/>
    </source>
</evidence>
<dbReference type="PANTHER" id="PTHR11136">
    <property type="entry name" value="FOLYLPOLYGLUTAMATE SYNTHASE-RELATED"/>
    <property type="match status" value="1"/>
</dbReference>
<keyword evidence="4" id="KW-0554">One-carbon metabolism</keyword>
<evidence type="ECO:0000256" key="1">
    <source>
        <dbReference type="ARBA" id="ARBA00005150"/>
    </source>
</evidence>
<dbReference type="SUPFAM" id="SSF53244">
    <property type="entry name" value="MurD-like peptide ligases, peptide-binding domain"/>
    <property type="match status" value="1"/>
</dbReference>
<comment type="catalytic activity">
    <reaction evidence="12">
        <text>(6S)-5,6,7,8-tetrahydrofolyl-(gamma-L-Glu)(n) + L-glutamate + ATP = (6S)-5,6,7,8-tetrahydrofolyl-(gamma-L-Glu)(n+1) + ADP + phosphate + H(+)</text>
        <dbReference type="Rhea" id="RHEA:10580"/>
        <dbReference type="Rhea" id="RHEA-COMP:14738"/>
        <dbReference type="Rhea" id="RHEA-COMP:14740"/>
        <dbReference type="ChEBI" id="CHEBI:15378"/>
        <dbReference type="ChEBI" id="CHEBI:29985"/>
        <dbReference type="ChEBI" id="CHEBI:30616"/>
        <dbReference type="ChEBI" id="CHEBI:43474"/>
        <dbReference type="ChEBI" id="CHEBI:141005"/>
        <dbReference type="ChEBI" id="CHEBI:456216"/>
        <dbReference type="EC" id="6.3.2.17"/>
    </reaction>
</comment>
<evidence type="ECO:0000256" key="4">
    <source>
        <dbReference type="ARBA" id="ARBA00022563"/>
    </source>
</evidence>
<evidence type="ECO:0000256" key="2">
    <source>
        <dbReference type="ARBA" id="ARBA00008276"/>
    </source>
</evidence>
<evidence type="ECO:0000256" key="6">
    <source>
        <dbReference type="ARBA" id="ARBA00022723"/>
    </source>
</evidence>
<dbReference type="NCBIfam" id="TIGR01499">
    <property type="entry name" value="folC"/>
    <property type="match status" value="1"/>
</dbReference>
<protein>
    <recommendedName>
        <fullName evidence="3">tetrahydrofolate synthase</fullName>
        <ecNumber evidence="3">6.3.2.17</ecNumber>
    </recommendedName>
    <alternativeName>
        <fullName evidence="11">Folylpoly-gamma-glutamate synthetase</fullName>
    </alternativeName>
    <alternativeName>
        <fullName evidence="10">Tetrahydrofolylpolyglutamate synthase</fullName>
    </alternativeName>
</protein>
<accession>A0A2R5GJH3</accession>
<dbReference type="InterPro" id="IPR036565">
    <property type="entry name" value="Mur-like_cat_sf"/>
</dbReference>
<evidence type="ECO:0000256" key="11">
    <source>
        <dbReference type="ARBA" id="ARBA00030876"/>
    </source>
</evidence>
<feature type="compositionally biased region" description="Pro residues" evidence="13">
    <location>
        <begin position="18"/>
        <end position="27"/>
    </location>
</feature>
<organism evidence="15 16">
    <name type="scientific">Hondaea fermentalgiana</name>
    <dbReference type="NCBI Taxonomy" id="2315210"/>
    <lineage>
        <taxon>Eukaryota</taxon>
        <taxon>Sar</taxon>
        <taxon>Stramenopiles</taxon>
        <taxon>Bigyra</taxon>
        <taxon>Labyrinthulomycetes</taxon>
        <taxon>Thraustochytrida</taxon>
        <taxon>Thraustochytriidae</taxon>
        <taxon>Hondaea</taxon>
    </lineage>
</organism>
<evidence type="ECO:0000256" key="7">
    <source>
        <dbReference type="ARBA" id="ARBA00022741"/>
    </source>
</evidence>
<evidence type="ECO:0000313" key="15">
    <source>
        <dbReference type="EMBL" id="GBG30469.1"/>
    </source>
</evidence>
<keyword evidence="7" id="KW-0547">Nucleotide-binding</keyword>